<evidence type="ECO:0000313" key="7">
    <source>
        <dbReference type="EMBL" id="RSN69613.1"/>
    </source>
</evidence>
<comment type="caution">
    <text evidence="7">The sequence shown here is derived from an EMBL/GenBank/DDBJ whole genome shotgun (WGS) entry which is preliminary data.</text>
</comment>
<dbReference type="SUPFAM" id="SSF55424">
    <property type="entry name" value="FAD/NAD-linked reductases, dimerisation (C-terminal) domain"/>
    <property type="match status" value="1"/>
</dbReference>
<dbReference type="PRINTS" id="PR00469">
    <property type="entry name" value="PNDRDTASEII"/>
</dbReference>
<organism evidence="7 8">
    <name type="scientific">Candidatus Korarchaeum cryptofilum</name>
    <dbReference type="NCBI Taxonomy" id="498846"/>
    <lineage>
        <taxon>Archaea</taxon>
        <taxon>Thermoproteota</taxon>
        <taxon>Candidatus Korarchaeia</taxon>
        <taxon>Candidatus Korarchaeales</taxon>
        <taxon>Candidatus Korarchaeaceae</taxon>
        <taxon>Candidatus Korarchaeum</taxon>
    </lineage>
</organism>
<dbReference type="PANTHER" id="PTHR43429">
    <property type="entry name" value="PYRIDINE NUCLEOTIDE-DISULFIDE OXIDOREDUCTASE DOMAIN-CONTAINING"/>
    <property type="match status" value="1"/>
</dbReference>
<dbReference type="InterPro" id="IPR023753">
    <property type="entry name" value="FAD/NAD-binding_dom"/>
</dbReference>
<dbReference type="Gene3D" id="3.50.50.60">
    <property type="entry name" value="FAD/NAD(P)-binding domain"/>
    <property type="match status" value="2"/>
</dbReference>
<dbReference type="Proteomes" id="UP000278149">
    <property type="component" value="Unassembled WGS sequence"/>
</dbReference>
<evidence type="ECO:0000259" key="5">
    <source>
        <dbReference type="Pfam" id="PF02852"/>
    </source>
</evidence>
<dbReference type="Pfam" id="PF02852">
    <property type="entry name" value="Pyr_redox_dim"/>
    <property type="match status" value="1"/>
</dbReference>
<keyword evidence="4" id="KW-0274">FAD</keyword>
<dbReference type="InterPro" id="IPR050260">
    <property type="entry name" value="FAD-bd_OxRdtase"/>
</dbReference>
<evidence type="ECO:0000256" key="1">
    <source>
        <dbReference type="ARBA" id="ARBA00001974"/>
    </source>
</evidence>
<dbReference type="AlphaFoldDB" id="A0A3R9QZA0"/>
<evidence type="ECO:0000256" key="3">
    <source>
        <dbReference type="ARBA" id="ARBA00022630"/>
    </source>
</evidence>
<dbReference type="Pfam" id="PF07992">
    <property type="entry name" value="Pyr_redox_2"/>
    <property type="match status" value="1"/>
</dbReference>
<comment type="cofactor">
    <cofactor evidence="1">
        <name>FAD</name>
        <dbReference type="ChEBI" id="CHEBI:57692"/>
    </cofactor>
</comment>
<dbReference type="InterPro" id="IPR004099">
    <property type="entry name" value="Pyr_nucl-diS_OxRdtase_dimer"/>
</dbReference>
<comment type="similarity">
    <text evidence="2">Belongs to the class-III pyridine nucleotide-disulfide oxidoreductase family.</text>
</comment>
<reference evidence="7 8" key="1">
    <citation type="submission" date="2018-10" db="EMBL/GenBank/DDBJ databases">
        <title>Co-occurring genomic capacity for anaerobic methane metabolism and dissimilatory sulfite reduction discovered in the Korarchaeota.</title>
        <authorList>
            <person name="Mckay L.J."/>
            <person name="Dlakic M."/>
            <person name="Fields M.W."/>
            <person name="Delmont T.O."/>
            <person name="Eren A.M."/>
            <person name="Jay Z.J."/>
            <person name="Klingelsmith K.B."/>
            <person name="Rusch D.B."/>
            <person name="Inskeep W.P."/>
        </authorList>
    </citation>
    <scope>NUCLEOTIDE SEQUENCE [LARGE SCALE GENOMIC DNA]</scope>
    <source>
        <strain evidence="7 8">WS</strain>
    </source>
</reference>
<accession>A0A3R9QZA0</accession>
<dbReference type="InterPro" id="IPR036188">
    <property type="entry name" value="FAD/NAD-bd_sf"/>
</dbReference>
<dbReference type="PRINTS" id="PR00368">
    <property type="entry name" value="FADPNR"/>
</dbReference>
<evidence type="ECO:0000259" key="6">
    <source>
        <dbReference type="Pfam" id="PF07992"/>
    </source>
</evidence>
<dbReference type="InterPro" id="IPR016156">
    <property type="entry name" value="FAD/NAD-linked_Rdtase_dimer_sf"/>
</dbReference>
<sequence>MKNNISTSMDYIVIGHGTAGQTAAAVLKKVDPESNVTVIEKGIHVAIHPCSLPMVLSGKLSPQDIEERVPRGKVNVLLRSEAKRIDRERKILYFIRDGTQESIQYDKLILATGLSPIIPKIEGMDLEGVGTVWNLETVSELLKYLGNRVVVVGGSATGIEVASELAGTGRDVTLIEAMEQLMPGKVDPPISSMVMNALNDLGVKVMLKTPMERLEGSGGKLTHVVTPKGKIEADTAIIVIGAKPNIEVALNSGLVIGETGGVKVDEYMFTSDPNILAAGDVAEVKDFVSGKPTLTGLASTALVQGRIAAENAAGGKTRYLGALSPFLVSVGDYFFGGVGLSATRADSLKMEYRAFRFSGSDLPKYMPGKENTVIWLITDRKGKLLGGQVFGRRGVRERILFLTAAIYAGFNVEDIRIMEFAYQPEVCDVLEPIAIAAEGMFRKYMLGSEG</sequence>
<name>A0A3R9QZA0_9CREN</name>
<evidence type="ECO:0008006" key="9">
    <source>
        <dbReference type="Google" id="ProtNLM"/>
    </source>
</evidence>
<keyword evidence="3" id="KW-0285">Flavoprotein</keyword>
<dbReference type="SUPFAM" id="SSF51905">
    <property type="entry name" value="FAD/NAD(P)-binding domain"/>
    <property type="match status" value="1"/>
</dbReference>
<evidence type="ECO:0000256" key="2">
    <source>
        <dbReference type="ARBA" id="ARBA00009130"/>
    </source>
</evidence>
<proteinExistence type="inferred from homology"/>
<dbReference type="PANTHER" id="PTHR43429:SF3">
    <property type="entry name" value="NITRITE REDUCTASE [NAD(P)H]"/>
    <property type="match status" value="1"/>
</dbReference>
<dbReference type="EMBL" id="RCOR01000018">
    <property type="protein sequence ID" value="RSN69613.1"/>
    <property type="molecule type" value="Genomic_DNA"/>
</dbReference>
<feature type="domain" description="FAD/NAD(P)-binding" evidence="6">
    <location>
        <begin position="9"/>
        <end position="292"/>
    </location>
</feature>
<evidence type="ECO:0000256" key="4">
    <source>
        <dbReference type="ARBA" id="ARBA00022827"/>
    </source>
</evidence>
<feature type="domain" description="Pyridine nucleotide-disulphide oxidoreductase dimerisation" evidence="5">
    <location>
        <begin position="332"/>
        <end position="426"/>
    </location>
</feature>
<dbReference type="GO" id="GO:0016491">
    <property type="term" value="F:oxidoreductase activity"/>
    <property type="evidence" value="ECO:0007669"/>
    <property type="project" value="InterPro"/>
</dbReference>
<gene>
    <name evidence="7" type="ORF">D9Q81_03150</name>
</gene>
<protein>
    <recommendedName>
        <fullName evidence="9">NADH oxidase</fullName>
    </recommendedName>
</protein>
<evidence type="ECO:0000313" key="8">
    <source>
        <dbReference type="Proteomes" id="UP000278149"/>
    </source>
</evidence>